<comment type="caution">
    <text evidence="1">The sequence shown here is derived from an EMBL/GenBank/DDBJ whole genome shotgun (WGS) entry which is preliminary data.</text>
</comment>
<dbReference type="OrthoDB" id="5175111at2"/>
<sequence>MTQEKEYLDIKEMPYSDRQIITIGPDKTALNARKSQNARSFDREAWIEGVRSAAQRSGSREGSLGVSASEKALVNNINHISAIFESRKRRQNMKETVLNTLRLGLEGRKGWQNTNENLLNILRVARTEADDLQFEPGHPRPRVLYVGNPVDARKYYTLANFHRAVFEHKFTEAVRVLMHLGAKTLTVEHIRGWSHEFAAQLSASLPRLSDNGSANFKREQKSSDDILFRATLSGCQQPEVPPDVVWQPHEKTWQLVSEGRLKHGLEEFELNVSYEDDYGIDVDLKAKVQEAGLEVGGNFMKHQSTVWKLRGTFGSA</sequence>
<proteinExistence type="predicted"/>
<accession>A0A9X5B602</accession>
<gene>
    <name evidence="1" type="ORF">GLW01_15280</name>
</gene>
<dbReference type="EMBL" id="WMEX01000012">
    <property type="protein sequence ID" value="MYL28151.1"/>
    <property type="molecule type" value="Genomic_DNA"/>
</dbReference>
<dbReference type="Proteomes" id="UP000460751">
    <property type="component" value="Unassembled WGS sequence"/>
</dbReference>
<reference evidence="1 2" key="1">
    <citation type="submission" date="2019-11" db="EMBL/GenBank/DDBJ databases">
        <title>Genome sequences of 17 halophilic strains isolated from different environments.</title>
        <authorList>
            <person name="Furrow R.E."/>
        </authorList>
    </citation>
    <scope>NUCLEOTIDE SEQUENCE [LARGE SCALE GENOMIC DNA]</scope>
    <source>
        <strain evidence="1 2">22507_15_FS</strain>
    </source>
</reference>
<dbReference type="AlphaFoldDB" id="A0A9X5B602"/>
<organism evidence="1 2">
    <name type="scientific">Vreelandella halophila</name>
    <dbReference type="NCBI Taxonomy" id="86177"/>
    <lineage>
        <taxon>Bacteria</taxon>
        <taxon>Pseudomonadati</taxon>
        <taxon>Pseudomonadota</taxon>
        <taxon>Gammaproteobacteria</taxon>
        <taxon>Oceanospirillales</taxon>
        <taxon>Halomonadaceae</taxon>
        <taxon>Vreelandella</taxon>
    </lineage>
</organism>
<protein>
    <submittedName>
        <fullName evidence="1">Uncharacterized protein</fullName>
    </submittedName>
</protein>
<keyword evidence="2" id="KW-1185">Reference proteome</keyword>
<evidence type="ECO:0000313" key="2">
    <source>
        <dbReference type="Proteomes" id="UP000460751"/>
    </source>
</evidence>
<evidence type="ECO:0000313" key="1">
    <source>
        <dbReference type="EMBL" id="MYL28151.1"/>
    </source>
</evidence>
<name>A0A9X5B602_9GAMM</name>
<dbReference type="RefSeq" id="WP_160899644.1">
    <property type="nucleotide sequence ID" value="NZ_WMEX01000012.1"/>
</dbReference>